<keyword evidence="4" id="KW-0560">Oxidoreductase</keyword>
<keyword evidence="3" id="KW-0288">FMN</keyword>
<accession>A0AAQ1GN77</accession>
<dbReference type="Gene3D" id="2.30.110.10">
    <property type="entry name" value="Electron Transport, Fmn-binding Protein, Chain A"/>
    <property type="match status" value="1"/>
</dbReference>
<dbReference type="EMBL" id="FNZM01000027">
    <property type="protein sequence ID" value="SEK14220.1"/>
    <property type="molecule type" value="Genomic_DNA"/>
</dbReference>
<name>A0AAQ1GN77_9BURK</name>
<organism evidence="6 7">
    <name type="scientific">Paraburkholderia tropica</name>
    <dbReference type="NCBI Taxonomy" id="92647"/>
    <lineage>
        <taxon>Bacteria</taxon>
        <taxon>Pseudomonadati</taxon>
        <taxon>Pseudomonadota</taxon>
        <taxon>Betaproteobacteria</taxon>
        <taxon>Burkholderiales</taxon>
        <taxon>Burkholderiaceae</taxon>
        <taxon>Paraburkholderia</taxon>
    </lineage>
</organism>
<protein>
    <submittedName>
        <fullName evidence="6">Pyridoxine/pyridoxamine 5'-phosphate oxidase</fullName>
    </submittedName>
</protein>
<dbReference type="GO" id="GO:0008615">
    <property type="term" value="P:pyridoxine biosynthetic process"/>
    <property type="evidence" value="ECO:0007669"/>
    <property type="project" value="InterPro"/>
</dbReference>
<dbReference type="InterPro" id="IPR000659">
    <property type="entry name" value="Pyridox_Oxase"/>
</dbReference>
<comment type="cofactor">
    <cofactor evidence="1">
        <name>FMN</name>
        <dbReference type="ChEBI" id="CHEBI:58210"/>
    </cofactor>
</comment>
<proteinExistence type="predicted"/>
<keyword evidence="2" id="KW-0285">Flavoprotein</keyword>
<dbReference type="GO" id="GO:0004733">
    <property type="term" value="F:pyridoxamine phosphate oxidase activity"/>
    <property type="evidence" value="ECO:0007669"/>
    <property type="project" value="InterPro"/>
</dbReference>
<evidence type="ECO:0000259" key="5">
    <source>
        <dbReference type="Pfam" id="PF01243"/>
    </source>
</evidence>
<evidence type="ECO:0000313" key="6">
    <source>
        <dbReference type="EMBL" id="SEK14220.1"/>
    </source>
</evidence>
<evidence type="ECO:0000256" key="1">
    <source>
        <dbReference type="ARBA" id="ARBA00001917"/>
    </source>
</evidence>
<dbReference type="PANTHER" id="PTHR10851">
    <property type="entry name" value="PYRIDOXINE-5-PHOSPHATE OXIDASE"/>
    <property type="match status" value="1"/>
</dbReference>
<dbReference type="SUPFAM" id="SSF50475">
    <property type="entry name" value="FMN-binding split barrel"/>
    <property type="match status" value="1"/>
</dbReference>
<evidence type="ECO:0000313" key="7">
    <source>
        <dbReference type="Proteomes" id="UP000183529"/>
    </source>
</evidence>
<dbReference type="InterPro" id="IPR011576">
    <property type="entry name" value="Pyridox_Oxase_N"/>
</dbReference>
<feature type="domain" description="Pyridoxamine 5'-phosphate oxidase N-terminal" evidence="5">
    <location>
        <begin position="45"/>
        <end position="139"/>
    </location>
</feature>
<dbReference type="Pfam" id="PF01243">
    <property type="entry name" value="PNPOx_N"/>
    <property type="match status" value="1"/>
</dbReference>
<evidence type="ECO:0000256" key="3">
    <source>
        <dbReference type="ARBA" id="ARBA00022643"/>
    </source>
</evidence>
<dbReference type="GO" id="GO:0010181">
    <property type="term" value="F:FMN binding"/>
    <property type="evidence" value="ECO:0007669"/>
    <property type="project" value="InterPro"/>
</dbReference>
<dbReference type="Proteomes" id="UP000183529">
    <property type="component" value="Unassembled WGS sequence"/>
</dbReference>
<gene>
    <name evidence="6" type="ORF">SAMN05216550_12746</name>
</gene>
<dbReference type="RefSeq" id="WP_244174739.1">
    <property type="nucleotide sequence ID" value="NZ_FNZM01000027.1"/>
</dbReference>
<reference evidence="6 7" key="1">
    <citation type="submission" date="2016-10" db="EMBL/GenBank/DDBJ databases">
        <authorList>
            <person name="Varghese N."/>
            <person name="Submissions S."/>
        </authorList>
    </citation>
    <scope>NUCLEOTIDE SEQUENCE [LARGE SCALE GENOMIC DNA]</scope>
    <source>
        <strain evidence="6 7">LMG 22274</strain>
    </source>
</reference>
<evidence type="ECO:0000256" key="2">
    <source>
        <dbReference type="ARBA" id="ARBA00022630"/>
    </source>
</evidence>
<dbReference type="InterPro" id="IPR012349">
    <property type="entry name" value="Split_barrel_FMN-bd"/>
</dbReference>
<comment type="caution">
    <text evidence="6">The sequence shown here is derived from an EMBL/GenBank/DDBJ whole genome shotgun (WGS) entry which is preliminary data.</text>
</comment>
<sequence length="211" mass="23487">MTADFGRYESVAWRGEVMTLAQIYSRIWDCLTRAAADAPPQPSSFSTVQAATVGPDGSPRVRTVLLRGVNEPDGRLAFYTDRRSPKIAELGRDPRIALVGVDAMHNMQIRVTGEASILLDEGVRRLAWKSSSDQSRRIYRTTLGPGTPIDDPEDAFAKGHGADEMEGFANFCVVEVRVNTLEWLKHSANERHERARYVRNGDGWEAGWITP</sequence>
<dbReference type="PANTHER" id="PTHR10851:SF3">
    <property type="entry name" value="PYRIDOXINE_PYRIDOXAMINE 5'-PHOSPHATE OXIDASE 2"/>
    <property type="match status" value="1"/>
</dbReference>
<dbReference type="AlphaFoldDB" id="A0AAQ1GN77"/>
<evidence type="ECO:0000256" key="4">
    <source>
        <dbReference type="ARBA" id="ARBA00023002"/>
    </source>
</evidence>